<comment type="caution">
    <text evidence="1">The sequence shown here is derived from an EMBL/GenBank/DDBJ whole genome shotgun (WGS) entry which is preliminary data.</text>
</comment>
<dbReference type="AlphaFoldDB" id="A0A7K0KE93"/>
<evidence type="ECO:0000313" key="2">
    <source>
        <dbReference type="Proteomes" id="UP000438914"/>
    </source>
</evidence>
<name>A0A7K0KE93_9BACT</name>
<gene>
    <name evidence="1" type="ORF">FYJ73_06150</name>
</gene>
<dbReference type="EMBL" id="VUNG01000011">
    <property type="protein sequence ID" value="MST84251.1"/>
    <property type="molecule type" value="Genomic_DNA"/>
</dbReference>
<sequence length="68" mass="7963">MTPPDIKGSTREEREHFVVEAFRCISDCDNCGACQFLKGRPAEELYADYIEGRRDFREITIEIRNSNY</sequence>
<accession>A0A7K0KE93</accession>
<proteinExistence type="predicted"/>
<organism evidence="1 2">
    <name type="scientific">Hallella mizrahii</name>
    <dbReference type="NCBI Taxonomy" id="2606637"/>
    <lineage>
        <taxon>Bacteria</taxon>
        <taxon>Pseudomonadati</taxon>
        <taxon>Bacteroidota</taxon>
        <taxon>Bacteroidia</taxon>
        <taxon>Bacteroidales</taxon>
        <taxon>Prevotellaceae</taxon>
        <taxon>Hallella</taxon>
    </lineage>
</organism>
<reference evidence="1 2" key="1">
    <citation type="submission" date="2019-08" db="EMBL/GenBank/DDBJ databases">
        <title>In-depth cultivation of the pig gut microbiome towards novel bacterial diversity and tailored functional studies.</title>
        <authorList>
            <person name="Wylensek D."/>
            <person name="Hitch T.C.A."/>
            <person name="Clavel T."/>
        </authorList>
    </citation>
    <scope>NUCLEOTIDE SEQUENCE [LARGE SCALE GENOMIC DNA]</scope>
    <source>
        <strain evidence="1 2">LKV-178-WT-2A</strain>
    </source>
</reference>
<dbReference type="Proteomes" id="UP000438914">
    <property type="component" value="Unassembled WGS sequence"/>
</dbReference>
<keyword evidence="2" id="KW-1185">Reference proteome</keyword>
<protein>
    <submittedName>
        <fullName evidence="1">Uncharacterized protein</fullName>
    </submittedName>
</protein>
<dbReference type="RefSeq" id="WP_154533836.1">
    <property type="nucleotide sequence ID" value="NZ_VUNG01000011.1"/>
</dbReference>
<evidence type="ECO:0000313" key="1">
    <source>
        <dbReference type="EMBL" id="MST84251.1"/>
    </source>
</evidence>